<protein>
    <submittedName>
        <fullName evidence="8">(wild Malaysian banana) hypothetical protein</fullName>
    </submittedName>
</protein>
<comment type="similarity">
    <text evidence="2">Belongs to the ATPase delta chain family.</text>
</comment>
<dbReference type="InterPro" id="IPR026015">
    <property type="entry name" value="ATP_synth_OSCP/delta_N_sf"/>
</dbReference>
<dbReference type="PRINTS" id="PR00125">
    <property type="entry name" value="ATPASEDELTA"/>
</dbReference>
<organism evidence="8">
    <name type="scientific">Musa acuminata subsp. malaccensis</name>
    <name type="common">Wild banana</name>
    <name type="synonym">Musa malaccensis</name>
    <dbReference type="NCBI Taxonomy" id="214687"/>
    <lineage>
        <taxon>Eukaryota</taxon>
        <taxon>Viridiplantae</taxon>
        <taxon>Streptophyta</taxon>
        <taxon>Embryophyta</taxon>
        <taxon>Tracheophyta</taxon>
        <taxon>Spermatophyta</taxon>
        <taxon>Magnoliopsida</taxon>
        <taxon>Liliopsida</taxon>
        <taxon>Zingiberales</taxon>
        <taxon>Musaceae</taxon>
        <taxon>Musa</taxon>
    </lineage>
</organism>
<keyword evidence="4" id="KW-0375">Hydrogen ion transport</keyword>
<dbReference type="InterPro" id="IPR000711">
    <property type="entry name" value="ATPase_OSCP/dsu"/>
</dbReference>
<evidence type="ECO:0000256" key="2">
    <source>
        <dbReference type="ARBA" id="ARBA00007046"/>
    </source>
</evidence>
<accession>A0A8D6ZTB9</accession>
<dbReference type="InterPro" id="IPR020781">
    <property type="entry name" value="ATPase_OSCP/d_CS"/>
</dbReference>
<dbReference type="GO" id="GO:0016020">
    <property type="term" value="C:membrane"/>
    <property type="evidence" value="ECO:0007669"/>
    <property type="project" value="UniProtKB-SubCell"/>
</dbReference>
<evidence type="ECO:0000256" key="5">
    <source>
        <dbReference type="ARBA" id="ARBA00023065"/>
    </source>
</evidence>
<reference evidence="8" key="1">
    <citation type="submission" date="2021-03" db="EMBL/GenBank/DDBJ databases">
        <authorList>
            <consortium name="Genoscope - CEA"/>
            <person name="William W."/>
        </authorList>
    </citation>
    <scope>NUCLEOTIDE SEQUENCE</scope>
    <source>
        <strain evidence="8">Doubled-haploid Pahang</strain>
    </source>
</reference>
<keyword evidence="3" id="KW-0813">Transport</keyword>
<evidence type="ECO:0000256" key="1">
    <source>
        <dbReference type="ARBA" id="ARBA00004370"/>
    </source>
</evidence>
<evidence type="ECO:0000256" key="4">
    <source>
        <dbReference type="ARBA" id="ARBA00022781"/>
    </source>
</evidence>
<evidence type="ECO:0000256" key="6">
    <source>
        <dbReference type="ARBA" id="ARBA00023136"/>
    </source>
</evidence>
<dbReference type="SUPFAM" id="SSF47928">
    <property type="entry name" value="N-terminal domain of the delta subunit of the F1F0-ATP synthase"/>
    <property type="match status" value="1"/>
</dbReference>
<evidence type="ECO:0000256" key="7">
    <source>
        <dbReference type="ARBA" id="ARBA00023310"/>
    </source>
</evidence>
<comment type="subcellular location">
    <subcellularLocation>
        <location evidence="1">Membrane</location>
    </subcellularLocation>
</comment>
<keyword evidence="5" id="KW-0406">Ion transport</keyword>
<evidence type="ECO:0000256" key="3">
    <source>
        <dbReference type="ARBA" id="ARBA00022448"/>
    </source>
</evidence>
<evidence type="ECO:0000313" key="8">
    <source>
        <dbReference type="EMBL" id="CAG1835005.1"/>
    </source>
</evidence>
<dbReference type="NCBIfam" id="TIGR01145">
    <property type="entry name" value="ATP_synt_delta"/>
    <property type="match status" value="1"/>
</dbReference>
<name>A0A8D6ZTB9_MUSAM</name>
<feature type="non-terminal residue" evidence="8">
    <location>
        <position position="1"/>
    </location>
</feature>
<dbReference type="EMBL" id="HG996474">
    <property type="protein sequence ID" value="CAG1835005.1"/>
    <property type="molecule type" value="Genomic_DNA"/>
</dbReference>
<keyword evidence="6" id="KW-0472">Membrane</keyword>
<sequence>VFRRRRLPPSSHYQRKRAVMATLRSSTAGVRASAASSPAASVPVSSSLLRLPSARRLRLPSLKLSRSRTHRGAAGAAMMDTAASSYANALSEVAKSNGTLEATVADMEKVDRLFADPAVQSFFANPTVAPEKKREILAEISGSSELQPHTVNFLNILVDMSRIDIIAEIVKEFDACYNHITGTELAVVTSVVDMGEDDVAQIAQTVKRLTGAKKVRIKAVLDPSLIAGFTIRYGSSGSKFIDMSVKKQLDEIASQLDFSSITLA</sequence>
<dbReference type="Pfam" id="PF00213">
    <property type="entry name" value="OSCP"/>
    <property type="match status" value="1"/>
</dbReference>
<gene>
    <name evidence="8" type="ORF">GSMUA_231100.1</name>
</gene>
<dbReference type="HAMAP" id="MF_01416">
    <property type="entry name" value="ATP_synth_delta_bact"/>
    <property type="match status" value="1"/>
</dbReference>
<proteinExistence type="inferred from homology"/>
<dbReference type="GO" id="GO:0046933">
    <property type="term" value="F:proton-transporting ATP synthase activity, rotational mechanism"/>
    <property type="evidence" value="ECO:0007669"/>
    <property type="project" value="InterPro"/>
</dbReference>
<dbReference type="PANTHER" id="PTHR11910">
    <property type="entry name" value="ATP SYNTHASE DELTA CHAIN"/>
    <property type="match status" value="1"/>
</dbReference>
<dbReference type="AlphaFoldDB" id="A0A8D6ZTB9"/>
<keyword evidence="7" id="KW-0066">ATP synthesis</keyword>
<dbReference type="Gene3D" id="1.10.520.20">
    <property type="entry name" value="N-terminal domain of the delta subunit of the F1F0-ATP synthase"/>
    <property type="match status" value="1"/>
</dbReference>
<dbReference type="PROSITE" id="PS00389">
    <property type="entry name" value="ATPASE_DELTA"/>
    <property type="match status" value="1"/>
</dbReference>